<name>A0A1B9J1D1_9TREE</name>
<protein>
    <submittedName>
        <fullName evidence="2">Uncharacterized protein</fullName>
    </submittedName>
</protein>
<evidence type="ECO:0000313" key="3">
    <source>
        <dbReference type="Proteomes" id="UP000092583"/>
    </source>
</evidence>
<keyword evidence="3" id="KW-1185">Reference proteome</keyword>
<evidence type="ECO:0000256" key="1">
    <source>
        <dbReference type="SAM" id="MobiDB-lite"/>
    </source>
</evidence>
<evidence type="ECO:0000313" key="2">
    <source>
        <dbReference type="EMBL" id="OCF61583.1"/>
    </source>
</evidence>
<feature type="compositionally biased region" description="Basic and acidic residues" evidence="1">
    <location>
        <begin position="26"/>
        <end position="40"/>
    </location>
</feature>
<sequence length="198" mass="23124">MKTFSNSSNNVESSSWSSTISRKFGRLADRLRSRRSHESSNSEENQNRNQTQSIRRGTSNPSALVYSHYPPTSSPDFGPVSVSTGMTNTGYSQNHHHTSHVNQALYEAISFNTTQSDRDDKSEVYTMYDNIELMVINDRVRPEECTDQEALSMWRSQIKWREPGWKEVRDDPERYREHFEDDDQCDYYLWLRHGVANQ</sequence>
<proteinExistence type="predicted"/>
<feature type="region of interest" description="Disordered" evidence="1">
    <location>
        <begin position="1"/>
        <end position="80"/>
    </location>
</feature>
<dbReference type="AlphaFoldDB" id="A0A1B9J1D1"/>
<reference evidence="2 3" key="1">
    <citation type="submission" date="2013-07" db="EMBL/GenBank/DDBJ databases">
        <title>The Genome Sequence of Kwoniella mangroviensis CBS10435.</title>
        <authorList>
            <consortium name="The Broad Institute Genome Sequencing Platform"/>
            <person name="Cuomo C."/>
            <person name="Litvintseva A."/>
            <person name="Chen Y."/>
            <person name="Heitman J."/>
            <person name="Sun S."/>
            <person name="Springer D."/>
            <person name="Dromer F."/>
            <person name="Young S.K."/>
            <person name="Zeng Q."/>
            <person name="Gargeya S."/>
            <person name="Fitzgerald M."/>
            <person name="Abouelleil A."/>
            <person name="Alvarado L."/>
            <person name="Berlin A.M."/>
            <person name="Chapman S.B."/>
            <person name="Dewar J."/>
            <person name="Goldberg J."/>
            <person name="Griggs A."/>
            <person name="Gujja S."/>
            <person name="Hansen M."/>
            <person name="Howarth C."/>
            <person name="Imamovic A."/>
            <person name="Larimer J."/>
            <person name="McCowan C."/>
            <person name="Murphy C."/>
            <person name="Pearson M."/>
            <person name="Priest M."/>
            <person name="Roberts A."/>
            <person name="Saif S."/>
            <person name="Shea T."/>
            <person name="Sykes S."/>
            <person name="Wortman J."/>
            <person name="Nusbaum C."/>
            <person name="Birren B."/>
        </authorList>
    </citation>
    <scope>NUCLEOTIDE SEQUENCE [LARGE SCALE GENOMIC DNA]</scope>
    <source>
        <strain evidence="2 3">CBS 10435</strain>
    </source>
</reference>
<dbReference type="Proteomes" id="UP000092583">
    <property type="component" value="Unassembled WGS sequence"/>
</dbReference>
<accession>A0A1B9J1D1</accession>
<feature type="compositionally biased region" description="Low complexity" evidence="1">
    <location>
        <begin position="1"/>
        <end position="21"/>
    </location>
</feature>
<organism evidence="2 3">
    <name type="scientific">Kwoniella mangroviensis CBS 10435</name>
    <dbReference type="NCBI Taxonomy" id="1331196"/>
    <lineage>
        <taxon>Eukaryota</taxon>
        <taxon>Fungi</taxon>
        <taxon>Dikarya</taxon>
        <taxon>Basidiomycota</taxon>
        <taxon>Agaricomycotina</taxon>
        <taxon>Tremellomycetes</taxon>
        <taxon>Tremellales</taxon>
        <taxon>Cryptococcaceae</taxon>
        <taxon>Kwoniella</taxon>
    </lineage>
</organism>
<feature type="compositionally biased region" description="Polar residues" evidence="1">
    <location>
        <begin position="70"/>
        <end position="80"/>
    </location>
</feature>
<reference evidence="3" key="2">
    <citation type="submission" date="2013-12" db="EMBL/GenBank/DDBJ databases">
        <title>Evolution of pathogenesis and genome organization in the Tremellales.</title>
        <authorList>
            <person name="Cuomo C."/>
            <person name="Litvintseva A."/>
            <person name="Heitman J."/>
            <person name="Chen Y."/>
            <person name="Sun S."/>
            <person name="Springer D."/>
            <person name="Dromer F."/>
            <person name="Young S."/>
            <person name="Zeng Q."/>
            <person name="Chapman S."/>
            <person name="Gujja S."/>
            <person name="Saif S."/>
            <person name="Birren B."/>
        </authorList>
    </citation>
    <scope>NUCLEOTIDE SEQUENCE [LARGE SCALE GENOMIC DNA]</scope>
    <source>
        <strain evidence="3">CBS 10435</strain>
    </source>
</reference>
<gene>
    <name evidence="2" type="ORF">L486_01235</name>
</gene>
<feature type="compositionally biased region" description="Low complexity" evidence="1">
    <location>
        <begin position="42"/>
        <end position="53"/>
    </location>
</feature>
<dbReference type="EMBL" id="KI669459">
    <property type="protein sequence ID" value="OCF61583.1"/>
    <property type="molecule type" value="Genomic_DNA"/>
</dbReference>